<dbReference type="Pfam" id="PF01590">
    <property type="entry name" value="GAF"/>
    <property type="match status" value="1"/>
</dbReference>
<dbReference type="InterPro" id="IPR000014">
    <property type="entry name" value="PAS"/>
</dbReference>
<dbReference type="AlphaFoldDB" id="A0A7W2EI07"/>
<dbReference type="PANTHER" id="PTHR44757">
    <property type="entry name" value="DIGUANYLATE CYCLASE DGCP"/>
    <property type="match status" value="1"/>
</dbReference>
<dbReference type="Gene3D" id="3.30.450.20">
    <property type="entry name" value="PAS domain"/>
    <property type="match status" value="1"/>
</dbReference>
<dbReference type="InterPro" id="IPR052155">
    <property type="entry name" value="Biofilm_reg_signaling"/>
</dbReference>
<dbReference type="CDD" id="cd01948">
    <property type="entry name" value="EAL"/>
    <property type="match status" value="1"/>
</dbReference>
<dbReference type="SUPFAM" id="SSF55073">
    <property type="entry name" value="Nucleotide cyclase"/>
    <property type="match status" value="1"/>
</dbReference>
<dbReference type="Gene3D" id="3.30.70.270">
    <property type="match status" value="1"/>
</dbReference>
<dbReference type="Pfam" id="PF00563">
    <property type="entry name" value="EAL"/>
    <property type="match status" value="1"/>
</dbReference>
<dbReference type="InterPro" id="IPR029016">
    <property type="entry name" value="GAF-like_dom_sf"/>
</dbReference>
<dbReference type="NCBIfam" id="TIGR00229">
    <property type="entry name" value="sensory_box"/>
    <property type="match status" value="1"/>
</dbReference>
<keyword evidence="2" id="KW-1133">Transmembrane helix</keyword>
<dbReference type="Gene3D" id="3.20.20.450">
    <property type="entry name" value="EAL domain"/>
    <property type="match status" value="1"/>
</dbReference>
<dbReference type="SMART" id="SM00065">
    <property type="entry name" value="GAF"/>
    <property type="match status" value="1"/>
</dbReference>
<dbReference type="GO" id="GO:0071732">
    <property type="term" value="P:cellular response to nitric oxide"/>
    <property type="evidence" value="ECO:0007669"/>
    <property type="project" value="UniProtKB-ARBA"/>
</dbReference>
<dbReference type="CDD" id="cd01949">
    <property type="entry name" value="GGDEF"/>
    <property type="match status" value="1"/>
</dbReference>
<evidence type="ECO:0000313" key="6">
    <source>
        <dbReference type="Proteomes" id="UP000566711"/>
    </source>
</evidence>
<keyword evidence="2" id="KW-0472">Membrane</keyword>
<dbReference type="SMART" id="SM00267">
    <property type="entry name" value="GGDEF"/>
    <property type="match status" value="1"/>
</dbReference>
<dbReference type="Pfam" id="PF00990">
    <property type="entry name" value="GGDEF"/>
    <property type="match status" value="1"/>
</dbReference>
<keyword evidence="2" id="KW-0812">Transmembrane</keyword>
<dbReference type="InterPro" id="IPR035965">
    <property type="entry name" value="PAS-like_dom_sf"/>
</dbReference>
<dbReference type="Gene3D" id="3.30.450.40">
    <property type="match status" value="1"/>
</dbReference>
<name>A0A7W2EI07_9BURK</name>
<dbReference type="PROSITE" id="PS50887">
    <property type="entry name" value="GGDEF"/>
    <property type="match status" value="1"/>
</dbReference>
<dbReference type="SMART" id="SM00091">
    <property type="entry name" value="PAS"/>
    <property type="match status" value="1"/>
</dbReference>
<dbReference type="InterPro" id="IPR043128">
    <property type="entry name" value="Rev_trsase/Diguanyl_cyclase"/>
</dbReference>
<feature type="domain" description="GGDEF" evidence="4">
    <location>
        <begin position="524"/>
        <end position="657"/>
    </location>
</feature>
<keyword evidence="6" id="KW-1185">Reference proteome</keyword>
<organism evidence="5 6">
    <name type="scientific">Rugamonas fusca</name>
    <dbReference type="NCBI Taxonomy" id="2758568"/>
    <lineage>
        <taxon>Bacteria</taxon>
        <taxon>Pseudomonadati</taxon>
        <taxon>Pseudomonadota</taxon>
        <taxon>Betaproteobacteria</taxon>
        <taxon>Burkholderiales</taxon>
        <taxon>Oxalobacteraceae</taxon>
        <taxon>Telluria group</taxon>
        <taxon>Rugamonas</taxon>
    </lineage>
</organism>
<dbReference type="FunFam" id="3.20.20.450:FF:000001">
    <property type="entry name" value="Cyclic di-GMP phosphodiesterase yahA"/>
    <property type="match status" value="1"/>
</dbReference>
<accession>A0A7W2EI07</accession>
<dbReference type="FunFam" id="3.30.70.270:FF:000001">
    <property type="entry name" value="Diguanylate cyclase domain protein"/>
    <property type="match status" value="1"/>
</dbReference>
<dbReference type="InterPro" id="IPR000160">
    <property type="entry name" value="GGDEF_dom"/>
</dbReference>
<sequence>MSIDPTAPMQESSPDLPGVIIRLAWIGGALVALLVPLVFFVVAYQGEVAPLEVALRLGARGYAGAAPAQSAPARSPQAVVQALSWLGDDTAIRLLDANQRLLAANAADPGLPRLTRSVMLEGDGGAPLRLELRHSLLPLATMTLFMLAPGLLLGLLAFTSLKSVPMRAFHLALQEVAVRKRTEERLAKSLSIFTATLESTADGIFVTDVQGRPIVANQRFFDLWNLPKSAIAGVAALDMLVLLADQLREPQAFLALQKDLTRHIGDDQGAILELRDGRLFEWNSRPQYVDGSVAGRVSSFRDISERKRAESLLAAEKQVLEMVVCGNSLQAALGELGRHVEMLSGQMFCAILFRESEQDSNLLYATGPSLPRAVTDAIAHQGQGALNDIFAHAASQGGAQDHGLSDEFSGVIEGIEVHPAWRRYRELLSRHQLCACFAVSILSSSRQLLGVIVAHYRKPDDQPRHDRELIWVAAHLTGIAIERRQAEARLQVLAHYDTLTLLPNRDLFRDRLGQALTRVERHKSLVAIMFLDLDRFKTINDTLGHDAGDNLLREVATRLQRCVRAEDTVARLGGDEFTVILEHINKPEEAAMVASKIVEALSPAIMLGGQETFVTPSIGITIYPGDSTTSEQLLKNADTAMYRVKQEGGNGYRFFTPELNTLAVGRLETESGLRRAQEREEFAVYYQPKMDLESGAIIGAEALLRWNHPERGPVSPVEFIPILEETGQIEQVGEWVLKTVCTQLRQWQDAALPPLNVAVNLSGRQLQRNNLASTIGTILDATGLDPRFLELEVTESMLMHDAPYAVEMLMQIRAKGVIHIDVDDFGTGYSSLSYLKRFPIDALKLDKSFVDGLPCDEDDIAICRAVIALAHNLKLRVIAEGVENDAQLAFLRDNGCDVIQGYIVSRPLPADAFAQLVRQHACMPGRGAGSDSPRLSLVH</sequence>
<dbReference type="PANTHER" id="PTHR44757:SF2">
    <property type="entry name" value="BIOFILM ARCHITECTURE MAINTENANCE PROTEIN MBAA"/>
    <property type="match status" value="1"/>
</dbReference>
<evidence type="ECO:0000259" key="3">
    <source>
        <dbReference type="PROSITE" id="PS50883"/>
    </source>
</evidence>
<feature type="transmembrane region" description="Helical" evidence="2">
    <location>
        <begin position="20"/>
        <end position="44"/>
    </location>
</feature>
<gene>
    <name evidence="5" type="ORF">H3H36_12445</name>
</gene>
<dbReference type="Pfam" id="PF12860">
    <property type="entry name" value="PAS_7"/>
    <property type="match status" value="1"/>
</dbReference>
<evidence type="ECO:0000313" key="5">
    <source>
        <dbReference type="EMBL" id="MBA5606162.1"/>
    </source>
</evidence>
<protein>
    <submittedName>
        <fullName evidence="5">EAL domain-containing protein</fullName>
    </submittedName>
</protein>
<dbReference type="InterPro" id="IPR001633">
    <property type="entry name" value="EAL_dom"/>
</dbReference>
<dbReference type="SUPFAM" id="SSF55785">
    <property type="entry name" value="PYP-like sensor domain (PAS domain)"/>
    <property type="match status" value="1"/>
</dbReference>
<comment type="catalytic activity">
    <reaction evidence="1">
        <text>3',3'-c-di-GMP + H2O = 5'-phosphoguanylyl(3'-&gt;5')guanosine + H(+)</text>
        <dbReference type="Rhea" id="RHEA:24902"/>
        <dbReference type="ChEBI" id="CHEBI:15377"/>
        <dbReference type="ChEBI" id="CHEBI:15378"/>
        <dbReference type="ChEBI" id="CHEBI:58754"/>
        <dbReference type="ChEBI" id="CHEBI:58805"/>
        <dbReference type="EC" id="3.1.4.52"/>
    </reaction>
    <physiologicalReaction direction="left-to-right" evidence="1">
        <dbReference type="Rhea" id="RHEA:24903"/>
    </physiologicalReaction>
</comment>
<dbReference type="Proteomes" id="UP000566711">
    <property type="component" value="Unassembled WGS sequence"/>
</dbReference>
<reference evidence="5 6" key="1">
    <citation type="submission" date="2020-07" db="EMBL/GenBank/DDBJ databases">
        <title>Novel species isolated from subtropical streams in China.</title>
        <authorList>
            <person name="Lu H."/>
        </authorList>
    </citation>
    <scope>NUCLEOTIDE SEQUENCE [LARGE SCALE GENOMIC DNA]</scope>
    <source>
        <strain evidence="5 6">FT3S</strain>
    </source>
</reference>
<dbReference type="InterPro" id="IPR029787">
    <property type="entry name" value="Nucleotide_cyclase"/>
</dbReference>
<dbReference type="SUPFAM" id="SSF141868">
    <property type="entry name" value="EAL domain-like"/>
    <property type="match status" value="1"/>
</dbReference>
<feature type="transmembrane region" description="Helical" evidence="2">
    <location>
        <begin position="136"/>
        <end position="158"/>
    </location>
</feature>
<comment type="caution">
    <text evidence="5">The sequence shown here is derived from an EMBL/GenBank/DDBJ whole genome shotgun (WGS) entry which is preliminary data.</text>
</comment>
<dbReference type="PROSITE" id="PS50883">
    <property type="entry name" value="EAL"/>
    <property type="match status" value="1"/>
</dbReference>
<feature type="domain" description="EAL" evidence="3">
    <location>
        <begin position="666"/>
        <end position="921"/>
    </location>
</feature>
<dbReference type="InterPro" id="IPR003018">
    <property type="entry name" value="GAF"/>
</dbReference>
<dbReference type="EMBL" id="JACEZS010000009">
    <property type="protein sequence ID" value="MBA5606162.1"/>
    <property type="molecule type" value="Genomic_DNA"/>
</dbReference>
<proteinExistence type="predicted"/>
<dbReference type="SMART" id="SM00052">
    <property type="entry name" value="EAL"/>
    <property type="match status" value="1"/>
</dbReference>
<evidence type="ECO:0000256" key="1">
    <source>
        <dbReference type="ARBA" id="ARBA00051114"/>
    </source>
</evidence>
<dbReference type="NCBIfam" id="TIGR00254">
    <property type="entry name" value="GGDEF"/>
    <property type="match status" value="1"/>
</dbReference>
<dbReference type="InterPro" id="IPR035919">
    <property type="entry name" value="EAL_sf"/>
</dbReference>
<dbReference type="GO" id="GO:0071111">
    <property type="term" value="F:cyclic-guanylate-specific phosphodiesterase activity"/>
    <property type="evidence" value="ECO:0007669"/>
    <property type="project" value="UniProtKB-EC"/>
</dbReference>
<evidence type="ECO:0000259" key="4">
    <source>
        <dbReference type="PROSITE" id="PS50887"/>
    </source>
</evidence>
<dbReference type="RefSeq" id="WP_182217952.1">
    <property type="nucleotide sequence ID" value="NZ_JACEZS010000009.1"/>
</dbReference>
<dbReference type="SUPFAM" id="SSF55781">
    <property type="entry name" value="GAF domain-like"/>
    <property type="match status" value="1"/>
</dbReference>
<evidence type="ECO:0000256" key="2">
    <source>
        <dbReference type="SAM" id="Phobius"/>
    </source>
</evidence>